<sequence>MVFLDSEDAERFLQSMQEFNSSEPIGSLFENFFRKSQSRGRAAKPSKKLVNIICYCLNPNHYHLLLEQNVEKGISEFMKRLNGGYTHYFNIKNKRNGALFQGKFKAVHVDSNSYLLHLSAYINLNNRVHRLKRTIKSSWKEYVNDFDGVCSKEIILDQFNNVSEYVSFAESSLRDIVERKKLKKELENLLLE</sequence>
<evidence type="ECO:0000259" key="1">
    <source>
        <dbReference type="SMART" id="SM01321"/>
    </source>
</evidence>
<evidence type="ECO:0000313" key="3">
    <source>
        <dbReference type="Proteomes" id="UP000177451"/>
    </source>
</evidence>
<dbReference type="EMBL" id="MFHH01000031">
    <property type="protein sequence ID" value="OGF64919.1"/>
    <property type="molecule type" value="Genomic_DNA"/>
</dbReference>
<dbReference type="InterPro" id="IPR002686">
    <property type="entry name" value="Transposase_17"/>
</dbReference>
<dbReference type="GO" id="GO:0003677">
    <property type="term" value="F:DNA binding"/>
    <property type="evidence" value="ECO:0007669"/>
    <property type="project" value="InterPro"/>
</dbReference>
<dbReference type="PANTHER" id="PTHR34322">
    <property type="entry name" value="TRANSPOSASE, Y1_TNP DOMAIN-CONTAINING"/>
    <property type="match status" value="1"/>
</dbReference>
<dbReference type="Gene3D" id="3.30.70.1290">
    <property type="entry name" value="Transposase IS200-like"/>
    <property type="match status" value="1"/>
</dbReference>
<comment type="caution">
    <text evidence="2">The sequence shown here is derived from an EMBL/GenBank/DDBJ whole genome shotgun (WGS) entry which is preliminary data.</text>
</comment>
<protein>
    <recommendedName>
        <fullName evidence="1">Transposase IS200-like domain-containing protein</fullName>
    </recommendedName>
</protein>
<gene>
    <name evidence="2" type="ORF">A2Z53_03045</name>
</gene>
<accession>A0A1F5VND2</accession>
<dbReference type="PANTHER" id="PTHR34322:SF2">
    <property type="entry name" value="TRANSPOSASE IS200-LIKE DOMAIN-CONTAINING PROTEIN"/>
    <property type="match status" value="1"/>
</dbReference>
<dbReference type="Pfam" id="PF01797">
    <property type="entry name" value="Y1_Tnp"/>
    <property type="match status" value="1"/>
</dbReference>
<dbReference type="GO" id="GO:0006313">
    <property type="term" value="P:DNA transposition"/>
    <property type="evidence" value="ECO:0007669"/>
    <property type="project" value="InterPro"/>
</dbReference>
<dbReference type="SMART" id="SM01321">
    <property type="entry name" value="Y1_Tnp"/>
    <property type="match status" value="1"/>
</dbReference>
<dbReference type="AlphaFoldDB" id="A0A1F5VND2"/>
<dbReference type="GO" id="GO:0004803">
    <property type="term" value="F:transposase activity"/>
    <property type="evidence" value="ECO:0007669"/>
    <property type="project" value="InterPro"/>
</dbReference>
<feature type="domain" description="Transposase IS200-like" evidence="1">
    <location>
        <begin position="11"/>
        <end position="125"/>
    </location>
</feature>
<name>A0A1F5VND2_9BACT</name>
<dbReference type="SUPFAM" id="SSF143422">
    <property type="entry name" value="Transposase IS200-like"/>
    <property type="match status" value="1"/>
</dbReference>
<reference evidence="2 3" key="1">
    <citation type="journal article" date="2016" name="Nat. Commun.">
        <title>Thousands of microbial genomes shed light on interconnected biogeochemical processes in an aquifer system.</title>
        <authorList>
            <person name="Anantharaman K."/>
            <person name="Brown C.T."/>
            <person name="Hug L.A."/>
            <person name="Sharon I."/>
            <person name="Castelle C.J."/>
            <person name="Probst A.J."/>
            <person name="Thomas B.C."/>
            <person name="Singh A."/>
            <person name="Wilkins M.J."/>
            <person name="Karaoz U."/>
            <person name="Brodie E.L."/>
            <person name="Williams K.H."/>
            <person name="Hubbard S.S."/>
            <person name="Banfield J.F."/>
        </authorList>
    </citation>
    <scope>NUCLEOTIDE SEQUENCE [LARGE SCALE GENOMIC DNA]</scope>
</reference>
<proteinExistence type="predicted"/>
<evidence type="ECO:0000313" key="2">
    <source>
        <dbReference type="EMBL" id="OGF64919.1"/>
    </source>
</evidence>
<organism evidence="2 3">
    <name type="scientific">Candidatus Giovannonibacteria bacterium RIFCSPHIGHO2_02_42_15</name>
    <dbReference type="NCBI Taxonomy" id="1798329"/>
    <lineage>
        <taxon>Bacteria</taxon>
        <taxon>Candidatus Giovannoniibacteriota</taxon>
    </lineage>
</organism>
<dbReference type="InterPro" id="IPR036515">
    <property type="entry name" value="Transposase_17_sf"/>
</dbReference>
<dbReference type="Proteomes" id="UP000177451">
    <property type="component" value="Unassembled WGS sequence"/>
</dbReference>